<dbReference type="Proteomes" id="UP000006238">
    <property type="component" value="Unassembled WGS sequence"/>
</dbReference>
<dbReference type="EMBL" id="ABWN01000030">
    <property type="protein sequence ID" value="EFF68211.1"/>
    <property type="molecule type" value="Genomic_DNA"/>
</dbReference>
<evidence type="ECO:0000313" key="1">
    <source>
        <dbReference type="EMBL" id="EFF68211.1"/>
    </source>
</evidence>
<gene>
    <name evidence="1" type="ORF">BUTYVIB_01479</name>
</gene>
<dbReference type="RefSeq" id="WP_005603100.1">
    <property type="nucleotide sequence ID" value="NZ_GG663524.1"/>
</dbReference>
<dbReference type="Pfam" id="PF07873">
    <property type="entry name" value="YabP"/>
    <property type="match status" value="1"/>
</dbReference>
<dbReference type="InterPro" id="IPR022476">
    <property type="entry name" value="Spore_YabP/YqfC"/>
</dbReference>
<accession>D4S063</accession>
<evidence type="ECO:0000313" key="2">
    <source>
        <dbReference type="Proteomes" id="UP000006238"/>
    </source>
</evidence>
<dbReference type="HOGENOM" id="CLU_161222_2_1_9"/>
<dbReference type="AlphaFoldDB" id="D4S063"/>
<sequence>MKEFSPIITIHGNKELYIENFKKIYELRNELVKIMTDESIVNIKGNNLYVEYMNDSDIKIIGNLSEVKLSEV</sequence>
<organism evidence="1 2">
    <name type="scientific">Eshraghiella crossota DSM 2876</name>
    <dbReference type="NCBI Taxonomy" id="511680"/>
    <lineage>
        <taxon>Bacteria</taxon>
        <taxon>Bacillati</taxon>
        <taxon>Bacillota</taxon>
        <taxon>Clostridia</taxon>
        <taxon>Lachnospirales</taxon>
        <taxon>Lachnospiraceae</taxon>
        <taxon>Eshraghiella</taxon>
    </lineage>
</organism>
<proteinExistence type="predicted"/>
<protein>
    <submittedName>
        <fullName evidence="1">Putative sporulation protein YqfC</fullName>
    </submittedName>
</protein>
<dbReference type="STRING" id="45851.BHV86_10340"/>
<name>D4S063_9FIRM</name>
<reference evidence="1 2" key="1">
    <citation type="submission" date="2010-02" db="EMBL/GenBank/DDBJ databases">
        <authorList>
            <person name="Weinstock G."/>
            <person name="Sodergren E."/>
            <person name="Clifton S."/>
            <person name="Fulton L."/>
            <person name="Fulton B."/>
            <person name="Courtney L."/>
            <person name="Fronick C."/>
            <person name="Harrison M."/>
            <person name="Strong C."/>
            <person name="Farmer C."/>
            <person name="Delahaunty K."/>
            <person name="Markovic C."/>
            <person name="Hall O."/>
            <person name="Minx P."/>
            <person name="Tomlinson C."/>
            <person name="Mitreva M."/>
            <person name="Nelson J."/>
            <person name="Hou S."/>
            <person name="Wollam A."/>
            <person name="Pepin K.H."/>
            <person name="Johnson M."/>
            <person name="Bhonagiri V."/>
            <person name="Zhang X."/>
            <person name="Suruliraj S."/>
            <person name="Warren W."/>
            <person name="Chinwalla A."/>
            <person name="Mardis E.R."/>
            <person name="Wilson R.K."/>
        </authorList>
    </citation>
    <scope>NUCLEOTIDE SEQUENCE [LARGE SCALE GENOMIC DNA]</scope>
    <source>
        <strain evidence="1 2">DSM 2876</strain>
    </source>
</reference>
<dbReference type="GeneID" id="98918291"/>
<keyword evidence="2" id="KW-1185">Reference proteome</keyword>
<comment type="caution">
    <text evidence="1">The sequence shown here is derived from an EMBL/GenBank/DDBJ whole genome shotgun (WGS) entry which is preliminary data.</text>
</comment>